<comment type="caution">
    <text evidence="2">The sequence shown here is derived from an EMBL/GenBank/DDBJ whole genome shotgun (WGS) entry which is preliminary data.</text>
</comment>
<evidence type="ECO:0000313" key="2">
    <source>
        <dbReference type="EMBL" id="KKM13776.1"/>
    </source>
</evidence>
<feature type="non-terminal residue" evidence="2">
    <location>
        <position position="1"/>
    </location>
</feature>
<feature type="compositionally biased region" description="Gly residues" evidence="1">
    <location>
        <begin position="1"/>
        <end position="12"/>
    </location>
</feature>
<name>A0A0F9HEC5_9ZZZZ</name>
<evidence type="ECO:0000256" key="1">
    <source>
        <dbReference type="SAM" id="MobiDB-lite"/>
    </source>
</evidence>
<reference evidence="2" key="1">
    <citation type="journal article" date="2015" name="Nature">
        <title>Complex archaea that bridge the gap between prokaryotes and eukaryotes.</title>
        <authorList>
            <person name="Spang A."/>
            <person name="Saw J.H."/>
            <person name="Jorgensen S.L."/>
            <person name="Zaremba-Niedzwiedzka K."/>
            <person name="Martijn J."/>
            <person name="Lind A.E."/>
            <person name="van Eijk R."/>
            <person name="Schleper C."/>
            <person name="Guy L."/>
            <person name="Ettema T.J."/>
        </authorList>
    </citation>
    <scope>NUCLEOTIDE SEQUENCE</scope>
</reference>
<proteinExistence type="predicted"/>
<protein>
    <submittedName>
        <fullName evidence="2">Uncharacterized protein</fullName>
    </submittedName>
</protein>
<organism evidence="2">
    <name type="scientific">marine sediment metagenome</name>
    <dbReference type="NCBI Taxonomy" id="412755"/>
    <lineage>
        <taxon>unclassified sequences</taxon>
        <taxon>metagenomes</taxon>
        <taxon>ecological metagenomes</taxon>
    </lineage>
</organism>
<dbReference type="AlphaFoldDB" id="A0A0F9HEC5"/>
<accession>A0A0F9HEC5</accession>
<feature type="region of interest" description="Disordered" evidence="1">
    <location>
        <begin position="1"/>
        <end position="27"/>
    </location>
</feature>
<gene>
    <name evidence="2" type="ORF">LCGC14_1712760</name>
</gene>
<dbReference type="EMBL" id="LAZR01015301">
    <property type="protein sequence ID" value="KKM13776.1"/>
    <property type="molecule type" value="Genomic_DNA"/>
</dbReference>
<sequence>TLYGGIGGGGGEISLQGGRGRDAGNDPSSYAPVLLQSNGGNVGIGTTSPGRLFEIFGSASVFRFRDSGNTSSETTAYIEFGGTDGGNWNRTGWIGDGSSANTDLFFRAEESDLHLGDSSSAYVLALSGGDATFSGNVGIGNTDPNATLDVSGDIIANLFNGSWNGSDEYTKTSDLAYIGNCSVDQSCPNVIYTTDKLGNTTAEIRAQFGNSSNITFDSSTGSFFYNGTTGETDTTVNNTGYVNIGTINTSTDCINSSCIDDWSEVNASGGLWEVDGTEHQLITADEIDMQNQKIINLYTPPTLDGDAVSFLALQNAMKVPAGQDGYIQFRNGGAANIFGADSNLVWDNTNKKITITQPDGEANSMQDPLTLIGGTPRSEVFTAYSAGDIIITTGGGGSGFMGGGGHGGDVIITLGLGSAEGNPYPPNDGKLIVNGTMELSRNITMKSPDGSPWNCGVDNGGTFSCS</sequence>